<dbReference type="GeneID" id="85323005"/>
<evidence type="ECO:0000256" key="1">
    <source>
        <dbReference type="SAM" id="MobiDB-lite"/>
    </source>
</evidence>
<dbReference type="Proteomes" id="UP001172101">
    <property type="component" value="Unassembled WGS sequence"/>
</dbReference>
<dbReference type="InterPro" id="IPR035979">
    <property type="entry name" value="RBD_domain_sf"/>
</dbReference>
<evidence type="ECO:0000313" key="3">
    <source>
        <dbReference type="EMBL" id="KAK0723068.1"/>
    </source>
</evidence>
<protein>
    <submittedName>
        <fullName evidence="3">Uncharacterized protein</fullName>
    </submittedName>
</protein>
<dbReference type="CDD" id="cd12261">
    <property type="entry name" value="RRM1_3_MRN1"/>
    <property type="match status" value="1"/>
</dbReference>
<dbReference type="EMBL" id="JAUIRO010000003">
    <property type="protein sequence ID" value="KAK0723068.1"/>
    <property type="molecule type" value="Genomic_DNA"/>
</dbReference>
<feature type="compositionally biased region" description="Acidic residues" evidence="1">
    <location>
        <begin position="227"/>
        <end position="236"/>
    </location>
</feature>
<reference evidence="3" key="1">
    <citation type="submission" date="2023-06" db="EMBL/GenBank/DDBJ databases">
        <title>Genome-scale phylogeny and comparative genomics of the fungal order Sordariales.</title>
        <authorList>
            <consortium name="Lawrence Berkeley National Laboratory"/>
            <person name="Hensen N."/>
            <person name="Bonometti L."/>
            <person name="Westerberg I."/>
            <person name="Brannstrom I.O."/>
            <person name="Guillou S."/>
            <person name="Cros-Aarteil S."/>
            <person name="Calhoun S."/>
            <person name="Haridas S."/>
            <person name="Kuo A."/>
            <person name="Mondo S."/>
            <person name="Pangilinan J."/>
            <person name="Riley R."/>
            <person name="LaButti K."/>
            <person name="Andreopoulos B."/>
            <person name="Lipzen A."/>
            <person name="Chen C."/>
            <person name="Yanf M."/>
            <person name="Daum C."/>
            <person name="Ng V."/>
            <person name="Clum A."/>
            <person name="Steindorff A."/>
            <person name="Ohm R."/>
            <person name="Martin F."/>
            <person name="Silar P."/>
            <person name="Natvig D."/>
            <person name="Lalanne C."/>
            <person name="Gautier V."/>
            <person name="Ament-velasquez S.L."/>
            <person name="Kruys A."/>
            <person name="Hutchinson M.I."/>
            <person name="Powell A.J."/>
            <person name="Barry K."/>
            <person name="Miller A.N."/>
            <person name="Grigoriev I.V."/>
            <person name="Debuchy R."/>
            <person name="Gladieux P."/>
            <person name="Thoren M.H."/>
            <person name="Johannesson H."/>
        </authorList>
    </citation>
    <scope>NUCLEOTIDE SEQUENCE</scope>
    <source>
        <strain evidence="3">SMH2392-1A</strain>
    </source>
</reference>
<feature type="region of interest" description="Disordered" evidence="1">
    <location>
        <begin position="152"/>
        <end position="256"/>
    </location>
</feature>
<keyword evidence="2" id="KW-0732">Signal</keyword>
<evidence type="ECO:0000256" key="2">
    <source>
        <dbReference type="SAM" id="SignalP"/>
    </source>
</evidence>
<sequence>MAAVAVMAWAHLLHPTSPVSVVVDKYTQRHAQKKPSVECTNTITKGCIYLFLRALACLRVPGSQAMGKMTSVDAATVTIDRGYFDTLVRRAHFNSESLANNGHPPLLAVTVSRGEYDSLQAIAKQYENLRRNLLRGGVGEETVDLLSQDDHTIQDGRSQAPSPSKADVTDDGGARLNTPTPQPSTAFFDQPKPRTYGYRNGNGYSGNDTAGATHKHSDRPAWADHDADLEDEEDISCDSPVESPGGAAAPKQQGQKPQFVRQCMRTIQLQNLAEGITHADITSVVRGGMVLDVFLRAHERSATVSFLDAMDAKRFYDHVRKHDLYIKNKRSQVDIKWSDRQFILPGHVAGKIGSGASRNLVIRRYDGRHTEENIREDLDHIHNLIVVKIEFLGGNCYLSLNSVHNAIYARQCMMSRFKYKGTKIDWDVDECAQPLEQPPPPVKPRKENAALKKAPSTVANRFHLLHIDDGEEDEIAATFQSKKSVGIAA</sequence>
<organism evidence="3 4">
    <name type="scientific">Lasiosphaeria miniovina</name>
    <dbReference type="NCBI Taxonomy" id="1954250"/>
    <lineage>
        <taxon>Eukaryota</taxon>
        <taxon>Fungi</taxon>
        <taxon>Dikarya</taxon>
        <taxon>Ascomycota</taxon>
        <taxon>Pezizomycotina</taxon>
        <taxon>Sordariomycetes</taxon>
        <taxon>Sordariomycetidae</taxon>
        <taxon>Sordariales</taxon>
        <taxon>Lasiosphaeriaceae</taxon>
        <taxon>Lasiosphaeria</taxon>
    </lineage>
</organism>
<name>A0AA40AW67_9PEZI</name>
<feature type="signal peptide" evidence="2">
    <location>
        <begin position="1"/>
        <end position="18"/>
    </location>
</feature>
<dbReference type="SUPFAM" id="SSF54928">
    <property type="entry name" value="RNA-binding domain, RBD"/>
    <property type="match status" value="1"/>
</dbReference>
<comment type="caution">
    <text evidence="3">The sequence shown here is derived from an EMBL/GenBank/DDBJ whole genome shotgun (WGS) entry which is preliminary data.</text>
</comment>
<feature type="chain" id="PRO_5041444395" evidence="2">
    <location>
        <begin position="19"/>
        <end position="489"/>
    </location>
</feature>
<feature type="compositionally biased region" description="Low complexity" evidence="1">
    <location>
        <begin position="196"/>
        <end position="207"/>
    </location>
</feature>
<dbReference type="AlphaFoldDB" id="A0AA40AW67"/>
<gene>
    <name evidence="3" type="ORF">B0T26DRAFT_674683</name>
</gene>
<keyword evidence="4" id="KW-1185">Reference proteome</keyword>
<feature type="compositionally biased region" description="Low complexity" evidence="1">
    <location>
        <begin position="244"/>
        <end position="256"/>
    </location>
</feature>
<accession>A0AA40AW67</accession>
<dbReference type="GO" id="GO:0003676">
    <property type="term" value="F:nucleic acid binding"/>
    <property type="evidence" value="ECO:0007669"/>
    <property type="project" value="InterPro"/>
</dbReference>
<evidence type="ECO:0000313" key="4">
    <source>
        <dbReference type="Proteomes" id="UP001172101"/>
    </source>
</evidence>
<dbReference type="RefSeq" id="XP_060298992.1">
    <property type="nucleotide sequence ID" value="XM_060439735.1"/>
</dbReference>
<proteinExistence type="predicted"/>
<feature type="compositionally biased region" description="Polar residues" evidence="1">
    <location>
        <begin position="177"/>
        <end position="187"/>
    </location>
</feature>